<evidence type="ECO:0000259" key="1">
    <source>
        <dbReference type="Pfam" id="PF00899"/>
    </source>
</evidence>
<evidence type="ECO:0000313" key="2">
    <source>
        <dbReference type="EMBL" id="CUV43182.1"/>
    </source>
</evidence>
<dbReference type="InterPro" id="IPR045886">
    <property type="entry name" value="ThiF/MoeB/HesA"/>
</dbReference>
<dbReference type="EMBL" id="LN899827">
    <property type="protein sequence ID" value="CUV43182.1"/>
    <property type="molecule type" value="Genomic_DNA"/>
</dbReference>
<dbReference type="CDD" id="cd01483">
    <property type="entry name" value="E1_enzyme_family"/>
    <property type="match status" value="1"/>
</dbReference>
<dbReference type="InterPro" id="IPR035985">
    <property type="entry name" value="Ubiquitin-activating_enz"/>
</dbReference>
<feature type="domain" description="THIF-type NAD/FAD binding fold" evidence="1">
    <location>
        <begin position="316"/>
        <end position="441"/>
    </location>
</feature>
<gene>
    <name evidence="2" type="primary">moeB</name>
    <name evidence="2" type="ORF">TO10_v1_10083</name>
</gene>
<organism evidence="2">
    <name type="scientific">Ralstonia solanacearum</name>
    <name type="common">Pseudomonas solanacearum</name>
    <dbReference type="NCBI Taxonomy" id="305"/>
    <lineage>
        <taxon>Bacteria</taxon>
        <taxon>Pseudomonadati</taxon>
        <taxon>Pseudomonadota</taxon>
        <taxon>Betaproteobacteria</taxon>
        <taxon>Burkholderiales</taxon>
        <taxon>Burkholderiaceae</taxon>
        <taxon>Ralstonia</taxon>
        <taxon>Ralstonia solanacearum species complex</taxon>
    </lineage>
</organism>
<dbReference type="Pfam" id="PF00899">
    <property type="entry name" value="ThiF"/>
    <property type="match status" value="1"/>
</dbReference>
<dbReference type="SUPFAM" id="SSF69572">
    <property type="entry name" value="Activating enzymes of the ubiquitin-like proteins"/>
    <property type="match status" value="1"/>
</dbReference>
<dbReference type="GO" id="GO:0061504">
    <property type="term" value="P:cyclic threonylcarbamoyladenosine biosynthetic process"/>
    <property type="evidence" value="ECO:0007669"/>
    <property type="project" value="TreeGrafter"/>
</dbReference>
<name>A0A0S4WA27_RALSL</name>
<accession>A0A0S4WA27</accession>
<dbReference type="InterPro" id="IPR000594">
    <property type="entry name" value="ThiF_NAD_FAD-bd"/>
</dbReference>
<dbReference type="PANTHER" id="PTHR43267">
    <property type="entry name" value="TRNA THREONYLCARBAMOYLADENOSINE DEHYDRATASE"/>
    <property type="match status" value="1"/>
</dbReference>
<dbReference type="AlphaFoldDB" id="A0A0S4WA27"/>
<dbReference type="GO" id="GO:0008641">
    <property type="term" value="F:ubiquitin-like modifier activating enzyme activity"/>
    <property type="evidence" value="ECO:0007669"/>
    <property type="project" value="InterPro"/>
</dbReference>
<reference evidence="2" key="1">
    <citation type="submission" date="2015-10" db="EMBL/GenBank/DDBJ databases">
        <authorList>
            <person name="Gilbert D.G."/>
        </authorList>
    </citation>
    <scope>NUCLEOTIDE SEQUENCE</scope>
    <source>
        <strain evidence="2">Phyl III-seqv23</strain>
    </source>
</reference>
<protein>
    <submittedName>
        <fullName evidence="2">Molybdopterin biosynthesis protein</fullName>
    </submittedName>
</protein>
<proteinExistence type="predicted"/>
<dbReference type="PANTHER" id="PTHR43267:SF1">
    <property type="entry name" value="TRNA THREONYLCARBAMOYLADENOSINE DEHYDRATASE"/>
    <property type="match status" value="1"/>
</dbReference>
<dbReference type="Gene3D" id="3.40.50.720">
    <property type="entry name" value="NAD(P)-binding Rossmann-like Domain"/>
    <property type="match status" value="1"/>
</dbReference>
<sequence length="563" mass="62580">MSVELESIRDELSEVLLEPPIRGNDGSTAYRLALANVPAWGPVSTADVVFPKGFPDHAVARIRLSSDAVLQVPHVEEGGFLCIDGEPGPGRGLTPLQRVQSLLVGFQEQFLVPWANGELNEDFAKEPQNYWQIYVGRLATKDDAAREVWTVDPVPLRAQVREGLLLQGIGLIVAGTDDNPFVRRLIKSLGRSASPQRRVLIADIPISLPFVPSTWPRNIEALRRILKARLKAVDFHRFHDQSIRRQRMREHRIALFRAHDGAFAFALPGGPPTVRPAARPYHGVRARSRQSIQPMLVERVDPDWTVGRDQFPQVPLRQAKRIVVFGAGALGSPVVEQLAKAGVGHITLVDYDVMEPANIGRHLLGLQHMGHRKVTAVAEVINKSHPSCVVAPFPGTAQKWLQGNSLRDYDLAVDLTGEPTVQWYLNEARRQEACPLVVGWMEPFVAAAHVCLLTPSTLWFPNANRTDRLKLFEAIDWPGEVIRQVPGCSSLFQAYTAANAAYAVALVSENVLQVIDGEVESSKILSWVRGRQFLDKQWRGLTYREWAADAAEHVGITKERPFA</sequence>
<dbReference type="GO" id="GO:0061503">
    <property type="term" value="F:tRNA threonylcarbamoyladenosine dehydratase"/>
    <property type="evidence" value="ECO:0007669"/>
    <property type="project" value="TreeGrafter"/>
</dbReference>